<evidence type="ECO:0000256" key="1">
    <source>
        <dbReference type="SAM" id="MobiDB-lite"/>
    </source>
</evidence>
<evidence type="ECO:0000313" key="2">
    <source>
        <dbReference type="EMBL" id="KXZ55211.1"/>
    </source>
</evidence>
<proteinExistence type="predicted"/>
<protein>
    <submittedName>
        <fullName evidence="2">Uncharacterized protein</fullName>
    </submittedName>
</protein>
<keyword evidence="3" id="KW-1185">Reference proteome</keyword>
<gene>
    <name evidence="2" type="ORF">GPECTOR_3g354</name>
</gene>
<dbReference type="Proteomes" id="UP000075714">
    <property type="component" value="Unassembled WGS sequence"/>
</dbReference>
<comment type="caution">
    <text evidence="2">The sequence shown here is derived from an EMBL/GenBank/DDBJ whole genome shotgun (WGS) entry which is preliminary data.</text>
</comment>
<feature type="compositionally biased region" description="Gly residues" evidence="1">
    <location>
        <begin position="53"/>
        <end position="63"/>
    </location>
</feature>
<name>A0A150GZE1_GONPE</name>
<organism evidence="2 3">
    <name type="scientific">Gonium pectorale</name>
    <name type="common">Green alga</name>
    <dbReference type="NCBI Taxonomy" id="33097"/>
    <lineage>
        <taxon>Eukaryota</taxon>
        <taxon>Viridiplantae</taxon>
        <taxon>Chlorophyta</taxon>
        <taxon>core chlorophytes</taxon>
        <taxon>Chlorophyceae</taxon>
        <taxon>CS clade</taxon>
        <taxon>Chlamydomonadales</taxon>
        <taxon>Volvocaceae</taxon>
        <taxon>Gonium</taxon>
    </lineage>
</organism>
<accession>A0A150GZE1</accession>
<sequence>MCYVPKSAQEEREVAARLYEENAVQQNMEEGGTAAPETGPEARSGPSSTAGQSGPGGSSGSGPGQLEMTGPRSNTIER</sequence>
<dbReference type="EMBL" id="LSYV01000004">
    <property type="protein sequence ID" value="KXZ55211.1"/>
    <property type="molecule type" value="Genomic_DNA"/>
</dbReference>
<reference evidence="3" key="1">
    <citation type="journal article" date="2016" name="Nat. Commun.">
        <title>The Gonium pectorale genome demonstrates co-option of cell cycle regulation during the evolution of multicellularity.</title>
        <authorList>
            <person name="Hanschen E.R."/>
            <person name="Marriage T.N."/>
            <person name="Ferris P.J."/>
            <person name="Hamaji T."/>
            <person name="Toyoda A."/>
            <person name="Fujiyama A."/>
            <person name="Neme R."/>
            <person name="Noguchi H."/>
            <person name="Minakuchi Y."/>
            <person name="Suzuki M."/>
            <person name="Kawai-Toyooka H."/>
            <person name="Smith D.R."/>
            <person name="Sparks H."/>
            <person name="Anderson J."/>
            <person name="Bakaric R."/>
            <person name="Luria V."/>
            <person name="Karger A."/>
            <person name="Kirschner M.W."/>
            <person name="Durand P.M."/>
            <person name="Michod R.E."/>
            <person name="Nozaki H."/>
            <person name="Olson B.J."/>
        </authorList>
    </citation>
    <scope>NUCLEOTIDE SEQUENCE [LARGE SCALE GENOMIC DNA]</scope>
    <source>
        <strain evidence="3">NIES-2863</strain>
    </source>
</reference>
<feature type="region of interest" description="Disordered" evidence="1">
    <location>
        <begin position="19"/>
        <end position="78"/>
    </location>
</feature>
<evidence type="ECO:0000313" key="3">
    <source>
        <dbReference type="Proteomes" id="UP000075714"/>
    </source>
</evidence>
<dbReference type="AlphaFoldDB" id="A0A150GZE1"/>